<keyword evidence="1" id="KW-0696">RNA-directed RNA polymerase</keyword>
<name>A0A858YBS1_9VIRU</name>
<dbReference type="EMBL" id="MN619799">
    <property type="protein sequence ID" value="QJT73728.1"/>
    <property type="molecule type" value="Genomic_RNA"/>
</dbReference>
<protein>
    <submittedName>
        <fullName evidence="1">RNA-dependent RNA polymerase</fullName>
    </submittedName>
</protein>
<sequence>MKLDHYSVIHSSLAYSLIEECSLYYDRRLERTVVPAALEPYVRGTHNLYLKQIPSCLTLRKAGTGLSKAVEPFLAEDGFFFPSLDNHGTGKSILEHWSDDSFQASDTASIEDDIPGVEESPGRGEYEDPFRILAGYCFAAQYCEEKPVINVWPGGCHRLQDKIKPSLVGSDRKNLTWFTKIQDHGEKMTLLFRHTHWGFRLQSARYSDGKDPLRNFSNTLFRRISFFLRGLHDPIWTKEEKSRFADYSETRNTTFRAQRLLEVLKTVDGLFLQRFLSYPEEVWNWEKYDLFVLQGISILLTDEFFDGEVTEFALSEQTTFYEDLKRSRKMFKQVIHLDEPSRGFSAMDEAPRWVSSFLRPAWSRAVKHDGFSRLYLAGTLSQTRGSGTPPSLVVLRSKRKFLQSVQEQPPKVSETQRALLHASLNNIIREVPDHIFTGLDTKARITVTGSACWEANRKEGGTAQAILSLMLKYDIMPVPIRCMDTGKVLEWRNKDAFESIGTAIFYACLDEVLMTSPEELRKVYLTVVREPSKARVVTKGHAALKIVLDTISKICSWPLKKGFASSASGMGKSHHGWNLFKDMTSEEMADLMFCEDRARRVEDAFNDHIDRTQYWQDLWFSSTDFQEATDRLVHSIAQPIGSAWMKKCGIPPLLQGIVIGTCFQPRTVYFTATGPLKHIGLPTGGEDENKITLRRGVLMGDPLTKVVLHLVNIIIRDLGQGMSSGKIFKGFSNSAEAHEAFIAGAMNDRTPIPA</sequence>
<dbReference type="GO" id="GO:0003968">
    <property type="term" value="F:RNA-directed RNA polymerase activity"/>
    <property type="evidence" value="ECO:0007669"/>
    <property type="project" value="UniProtKB-KW"/>
</dbReference>
<reference evidence="1" key="2">
    <citation type="submission" date="2019-10" db="EMBL/GenBank/DDBJ databases">
        <title>Novel mycoviruses discovered in the mycovirome of a necrotrophic fungus.</title>
        <authorList>
            <person name="Ruiz-Padilla A."/>
            <person name="Rodriguez-Romero J."/>
            <person name="Gomez-Cid I."/>
            <person name="Pacifico D."/>
            <person name="Ayllon M.A."/>
        </authorList>
    </citation>
    <scope>NUCLEOTIDE SEQUENCE</scope>
    <source>
        <strain evidence="1">BCS8_DN967</strain>
    </source>
</reference>
<accession>A0A858YBS1</accession>
<proteinExistence type="predicted"/>
<evidence type="ECO:0000313" key="1">
    <source>
        <dbReference type="EMBL" id="QJT73728.1"/>
    </source>
</evidence>
<reference evidence="1" key="1">
    <citation type="submission" date="2019-10" db="EMBL/GenBank/DDBJ databases">
        <title>Mycovirome of Botrytis cinerea isolates from grapevine.</title>
        <authorList>
            <person name="Ruiz-Padilla A."/>
            <person name="Chiapello M."/>
            <person name="Rodriguez-Romero J."/>
            <person name="Turina M."/>
            <person name="Ayllon M.A."/>
        </authorList>
    </citation>
    <scope>NUCLEOTIDE SEQUENCE</scope>
    <source>
        <strain evidence="1">BCS8_DN967</strain>
    </source>
</reference>
<keyword evidence="1" id="KW-0808">Transferase</keyword>
<keyword evidence="1" id="KW-0548">Nucleotidyltransferase</keyword>
<organism evidence="1">
    <name type="scientific">Botrytis cinerea binarnavirus 5</name>
    <dbReference type="NCBI Taxonomy" id="2802529"/>
    <lineage>
        <taxon>Viruses</taxon>
        <taxon>Riboviria</taxon>
        <taxon>Orthornavirae</taxon>
        <taxon>Lenarviricota</taxon>
        <taxon>Amabiliviricetes</taxon>
        <taxon>Wolframvirales</taxon>
        <taxon>Splipalmiviridae</taxon>
        <taxon>Jakapalmivirus</taxon>
        <taxon>Jakapalmivirus sclerotiniae</taxon>
    </lineage>
</organism>